<comment type="catalytic activity">
    <reaction evidence="13">
        <text>a lipid A disaccharide + ATP = a lipid IVA + ADP + H(+)</text>
        <dbReference type="Rhea" id="RHEA:67840"/>
        <dbReference type="ChEBI" id="CHEBI:15378"/>
        <dbReference type="ChEBI" id="CHEBI:30616"/>
        <dbReference type="ChEBI" id="CHEBI:176343"/>
        <dbReference type="ChEBI" id="CHEBI:176425"/>
        <dbReference type="ChEBI" id="CHEBI:456216"/>
        <dbReference type="EC" id="2.7.1.130"/>
    </reaction>
</comment>
<comment type="function">
    <text evidence="1 13">Transfers the gamma-phosphate of ATP to the 4'-position of a tetraacyldisaccharide 1-phosphate intermediate (termed DS-1-P) to form tetraacyldisaccharide 1,4'-bis-phosphate (lipid IVA).</text>
</comment>
<evidence type="ECO:0000256" key="11">
    <source>
        <dbReference type="ARBA" id="ARBA00023098"/>
    </source>
</evidence>
<keyword evidence="5 13" id="KW-0444">Lipid biosynthesis</keyword>
<accession>A0A556MKT5</accession>
<evidence type="ECO:0000256" key="8">
    <source>
        <dbReference type="ARBA" id="ARBA00022741"/>
    </source>
</evidence>
<keyword evidence="10 13" id="KW-0067">ATP-binding</keyword>
<evidence type="ECO:0000313" key="14">
    <source>
        <dbReference type="EMBL" id="TSJ40445.1"/>
    </source>
</evidence>
<comment type="pathway">
    <text evidence="2 13">Glycolipid biosynthesis; lipid IV(A) biosynthesis; lipid IV(A) from (3R)-3-hydroxytetradecanoyl-[acyl-carrier-protein] and UDP-N-acetyl-alpha-D-glucosamine: step 6/6.</text>
</comment>
<dbReference type="GO" id="GO:0005886">
    <property type="term" value="C:plasma membrane"/>
    <property type="evidence" value="ECO:0007669"/>
    <property type="project" value="TreeGrafter"/>
</dbReference>
<dbReference type="OrthoDB" id="9766423at2"/>
<dbReference type="GO" id="GO:0009245">
    <property type="term" value="P:lipid A biosynthetic process"/>
    <property type="evidence" value="ECO:0007669"/>
    <property type="project" value="UniProtKB-UniRule"/>
</dbReference>
<dbReference type="EMBL" id="VLPK01000002">
    <property type="protein sequence ID" value="TSJ40445.1"/>
    <property type="molecule type" value="Genomic_DNA"/>
</dbReference>
<evidence type="ECO:0000256" key="7">
    <source>
        <dbReference type="ARBA" id="ARBA00022679"/>
    </source>
</evidence>
<evidence type="ECO:0000313" key="15">
    <source>
        <dbReference type="Proteomes" id="UP000318733"/>
    </source>
</evidence>
<dbReference type="InterPro" id="IPR003758">
    <property type="entry name" value="LpxK"/>
</dbReference>
<dbReference type="UniPathway" id="UPA00359">
    <property type="reaction ID" value="UER00482"/>
</dbReference>
<evidence type="ECO:0000256" key="1">
    <source>
        <dbReference type="ARBA" id="ARBA00002274"/>
    </source>
</evidence>
<dbReference type="PANTHER" id="PTHR42724">
    <property type="entry name" value="TETRAACYLDISACCHARIDE 4'-KINASE"/>
    <property type="match status" value="1"/>
</dbReference>
<sequence>MKYLRLLLFPFSLIYGLIVMVRNWCYDTGAFKSHEFDLPVIAVGNLTIGGAGKSPMTEYLIRLLKQDYKPATLSRGYGRETKGFKIASSTATASRVGDEPAQFKHTFPDITVAVCEKRVDGIEQLKADHDLIILDDAYQHRAVKPGLSILLFDYNSLDASHLVLPAGNYREPFSGRWRADVIIISKCPEDLDEAMQDSIAAGMALLPWQQLYFTTISYMRLHDMDGNPSMTVIDKDTTVFLLTGIANATPLLAHIKKQTINVIHHNYPDHHRFSLKNITKLADEFAACASQKKVIVTTEKDAQRLGEQELLPLIKRLPVLVMPIGVMFLEDQQQFDQFVIEYVRKFREHHPVH</sequence>
<evidence type="ECO:0000256" key="10">
    <source>
        <dbReference type="ARBA" id="ARBA00022840"/>
    </source>
</evidence>
<dbReference type="GO" id="GO:0005524">
    <property type="term" value="F:ATP binding"/>
    <property type="evidence" value="ECO:0007669"/>
    <property type="project" value="UniProtKB-UniRule"/>
</dbReference>
<keyword evidence="6 13" id="KW-0441">Lipid A biosynthesis</keyword>
<evidence type="ECO:0000256" key="2">
    <source>
        <dbReference type="ARBA" id="ARBA00004870"/>
    </source>
</evidence>
<keyword evidence="9 13" id="KW-0418">Kinase</keyword>
<dbReference type="EC" id="2.7.1.130" evidence="3 13"/>
<proteinExistence type="inferred from homology"/>
<evidence type="ECO:0000256" key="12">
    <source>
        <dbReference type="ARBA" id="ARBA00029757"/>
    </source>
</evidence>
<reference evidence="14 15" key="1">
    <citation type="submission" date="2019-07" db="EMBL/GenBank/DDBJ databases">
        <authorList>
            <person name="Huq M.A."/>
        </authorList>
    </citation>
    <scope>NUCLEOTIDE SEQUENCE [LARGE SCALE GENOMIC DNA]</scope>
    <source>
        <strain evidence="14 15">MAH-19</strain>
    </source>
</reference>
<dbReference type="AlphaFoldDB" id="A0A556MKT5"/>
<dbReference type="PANTHER" id="PTHR42724:SF1">
    <property type="entry name" value="TETRAACYLDISACCHARIDE 4'-KINASE, MITOCHONDRIAL-RELATED"/>
    <property type="match status" value="1"/>
</dbReference>
<dbReference type="NCBIfam" id="TIGR00682">
    <property type="entry name" value="lpxK"/>
    <property type="match status" value="1"/>
</dbReference>
<evidence type="ECO:0000256" key="13">
    <source>
        <dbReference type="HAMAP-Rule" id="MF_00409"/>
    </source>
</evidence>
<dbReference type="HAMAP" id="MF_00409">
    <property type="entry name" value="LpxK"/>
    <property type="match status" value="1"/>
</dbReference>
<comment type="caution">
    <text evidence="14">The sequence shown here is derived from an EMBL/GenBank/DDBJ whole genome shotgun (WGS) entry which is preliminary data.</text>
</comment>
<dbReference type="Pfam" id="PF02606">
    <property type="entry name" value="LpxK"/>
    <property type="match status" value="1"/>
</dbReference>
<dbReference type="GO" id="GO:0009029">
    <property type="term" value="F:lipid-A 4'-kinase activity"/>
    <property type="evidence" value="ECO:0007669"/>
    <property type="project" value="UniProtKB-UniRule"/>
</dbReference>
<dbReference type="GO" id="GO:0009244">
    <property type="term" value="P:lipopolysaccharide core region biosynthetic process"/>
    <property type="evidence" value="ECO:0007669"/>
    <property type="project" value="TreeGrafter"/>
</dbReference>
<protein>
    <recommendedName>
        <fullName evidence="4 13">Tetraacyldisaccharide 4'-kinase</fullName>
        <ecNumber evidence="3 13">2.7.1.130</ecNumber>
    </recommendedName>
    <alternativeName>
        <fullName evidence="12 13">Lipid A 4'-kinase</fullName>
    </alternativeName>
</protein>
<evidence type="ECO:0000256" key="6">
    <source>
        <dbReference type="ARBA" id="ARBA00022556"/>
    </source>
</evidence>
<organism evidence="14 15">
    <name type="scientific">Mucilaginibacter corticis</name>
    <dbReference type="NCBI Taxonomy" id="2597670"/>
    <lineage>
        <taxon>Bacteria</taxon>
        <taxon>Pseudomonadati</taxon>
        <taxon>Bacteroidota</taxon>
        <taxon>Sphingobacteriia</taxon>
        <taxon>Sphingobacteriales</taxon>
        <taxon>Sphingobacteriaceae</taxon>
        <taxon>Mucilaginibacter</taxon>
    </lineage>
</organism>
<keyword evidence="8 13" id="KW-0547">Nucleotide-binding</keyword>
<dbReference type="InterPro" id="IPR027417">
    <property type="entry name" value="P-loop_NTPase"/>
</dbReference>
<dbReference type="Proteomes" id="UP000318733">
    <property type="component" value="Unassembled WGS sequence"/>
</dbReference>
<comment type="similarity">
    <text evidence="13">Belongs to the LpxK family.</text>
</comment>
<evidence type="ECO:0000256" key="9">
    <source>
        <dbReference type="ARBA" id="ARBA00022777"/>
    </source>
</evidence>
<evidence type="ECO:0000256" key="4">
    <source>
        <dbReference type="ARBA" id="ARBA00016436"/>
    </source>
</evidence>
<keyword evidence="15" id="KW-1185">Reference proteome</keyword>
<gene>
    <name evidence="13 14" type="primary">lpxK</name>
    <name evidence="14" type="ORF">FO440_11865</name>
</gene>
<dbReference type="SUPFAM" id="SSF52540">
    <property type="entry name" value="P-loop containing nucleoside triphosphate hydrolases"/>
    <property type="match status" value="1"/>
</dbReference>
<keyword evidence="11 13" id="KW-0443">Lipid metabolism</keyword>
<comment type="caution">
    <text evidence="13">Lacks conserved residue(s) required for the propagation of feature annotation.</text>
</comment>
<evidence type="ECO:0000256" key="5">
    <source>
        <dbReference type="ARBA" id="ARBA00022516"/>
    </source>
</evidence>
<name>A0A556MKT5_9SPHI</name>
<evidence type="ECO:0000256" key="3">
    <source>
        <dbReference type="ARBA" id="ARBA00012071"/>
    </source>
</evidence>
<dbReference type="RefSeq" id="WP_144248483.1">
    <property type="nucleotide sequence ID" value="NZ_VLPK01000002.1"/>
</dbReference>
<keyword evidence="7 13" id="KW-0808">Transferase</keyword>